<dbReference type="EMBL" id="JAADYS010000906">
    <property type="protein sequence ID" value="KAF4466250.1"/>
    <property type="molecule type" value="Genomic_DNA"/>
</dbReference>
<reference evidence="2 3" key="1">
    <citation type="submission" date="2020-01" db="EMBL/GenBank/DDBJ databases">
        <title>Identification and distribution of gene clusters putatively required for synthesis of sphingolipid metabolism inhibitors in phylogenetically diverse species of the filamentous fungus Fusarium.</title>
        <authorList>
            <person name="Kim H.-S."/>
            <person name="Busman M."/>
            <person name="Brown D.W."/>
            <person name="Divon H."/>
            <person name="Uhlig S."/>
            <person name="Proctor R.H."/>
        </authorList>
    </citation>
    <scope>NUCLEOTIDE SEQUENCE [LARGE SCALE GENOMIC DNA]</scope>
    <source>
        <strain evidence="2 3">NRRL 20459</strain>
    </source>
</reference>
<feature type="region of interest" description="Disordered" evidence="1">
    <location>
        <begin position="128"/>
        <end position="162"/>
    </location>
</feature>
<evidence type="ECO:0000256" key="1">
    <source>
        <dbReference type="SAM" id="MobiDB-lite"/>
    </source>
</evidence>
<accession>A0A8H4LDD0</accession>
<name>A0A8H4LDD0_9HYPO</name>
<protein>
    <submittedName>
        <fullName evidence="2">Uncharacterized protein</fullName>
    </submittedName>
</protein>
<dbReference type="AlphaFoldDB" id="A0A8H4LDD0"/>
<proteinExistence type="predicted"/>
<organism evidence="2 3">
    <name type="scientific">Fusarium albosuccineum</name>
    <dbReference type="NCBI Taxonomy" id="1237068"/>
    <lineage>
        <taxon>Eukaryota</taxon>
        <taxon>Fungi</taxon>
        <taxon>Dikarya</taxon>
        <taxon>Ascomycota</taxon>
        <taxon>Pezizomycotina</taxon>
        <taxon>Sordariomycetes</taxon>
        <taxon>Hypocreomycetidae</taxon>
        <taxon>Hypocreales</taxon>
        <taxon>Nectriaceae</taxon>
        <taxon>Fusarium</taxon>
        <taxon>Fusarium decemcellulare species complex</taxon>
    </lineage>
</organism>
<dbReference type="Proteomes" id="UP000554235">
    <property type="component" value="Unassembled WGS sequence"/>
</dbReference>
<evidence type="ECO:0000313" key="2">
    <source>
        <dbReference type="EMBL" id="KAF4466250.1"/>
    </source>
</evidence>
<evidence type="ECO:0000313" key="3">
    <source>
        <dbReference type="Proteomes" id="UP000554235"/>
    </source>
</evidence>
<sequence length="263" mass="30581">MSEESDIAEDFDDYEGEDEIEALWHYQFVGAWRAWGHRDVPHEKEIWIEIARQLRFGGPTTKRMYNHVIGKVKEPDLAWGHVVAVNLHWPKAKIRQSDFAKRAQRKFPMSDVLKVEWNEDGPVIRNLTLKSSTRRRRRRSQANAASNADESPSADNENNDQEVLEVAEEISWAELCRVSEPRETRDEAILREALQAATYKIRHLEEKLSNQDELQTKFTNCLDMCGLFANILISNRLGTREEVEEFMVKKGLSMPEGFAFYKD</sequence>
<comment type="caution">
    <text evidence="2">The sequence shown here is derived from an EMBL/GenBank/DDBJ whole genome shotgun (WGS) entry which is preliminary data.</text>
</comment>
<gene>
    <name evidence="2" type="ORF">FALBO_6876</name>
</gene>
<dbReference type="OrthoDB" id="10564510at2759"/>
<keyword evidence="3" id="KW-1185">Reference proteome</keyword>